<comment type="cofactor">
    <cofactor evidence="1">
        <name>heme</name>
        <dbReference type="ChEBI" id="CHEBI:30413"/>
    </cofactor>
</comment>
<comment type="caution">
    <text evidence="8">The sequence shown here is derived from an EMBL/GenBank/DDBJ whole genome shotgun (WGS) entry which is preliminary data.</text>
</comment>
<name>A0ABR1SGR9_9PEZI</name>
<proteinExistence type="inferred from homology"/>
<dbReference type="Proteomes" id="UP001396898">
    <property type="component" value="Unassembled WGS sequence"/>
</dbReference>
<dbReference type="InterPro" id="IPR002403">
    <property type="entry name" value="Cyt_P450_E_grp-IV"/>
</dbReference>
<dbReference type="Gene3D" id="1.10.630.10">
    <property type="entry name" value="Cytochrome P450"/>
    <property type="match status" value="1"/>
</dbReference>
<dbReference type="Pfam" id="PF00067">
    <property type="entry name" value="p450"/>
    <property type="match status" value="2"/>
</dbReference>
<organism evidence="8 9">
    <name type="scientific">Apiospora marii</name>
    <dbReference type="NCBI Taxonomy" id="335849"/>
    <lineage>
        <taxon>Eukaryota</taxon>
        <taxon>Fungi</taxon>
        <taxon>Dikarya</taxon>
        <taxon>Ascomycota</taxon>
        <taxon>Pezizomycotina</taxon>
        <taxon>Sordariomycetes</taxon>
        <taxon>Xylariomycetidae</taxon>
        <taxon>Amphisphaeriales</taxon>
        <taxon>Apiosporaceae</taxon>
        <taxon>Apiospora</taxon>
    </lineage>
</organism>
<evidence type="ECO:0000256" key="2">
    <source>
        <dbReference type="ARBA" id="ARBA00010617"/>
    </source>
</evidence>
<evidence type="ECO:0000256" key="7">
    <source>
        <dbReference type="SAM" id="Phobius"/>
    </source>
</evidence>
<protein>
    <submittedName>
        <fullName evidence="8">Cytochrome P450</fullName>
    </submittedName>
</protein>
<gene>
    <name evidence="8" type="ORF">PG991_002923</name>
</gene>
<dbReference type="PRINTS" id="PR00385">
    <property type="entry name" value="P450"/>
</dbReference>
<evidence type="ECO:0000313" key="9">
    <source>
        <dbReference type="Proteomes" id="UP001396898"/>
    </source>
</evidence>
<dbReference type="InterPro" id="IPR001128">
    <property type="entry name" value="Cyt_P450"/>
</dbReference>
<evidence type="ECO:0000256" key="1">
    <source>
        <dbReference type="ARBA" id="ARBA00001971"/>
    </source>
</evidence>
<keyword evidence="6" id="KW-0503">Monooxygenase</keyword>
<accession>A0ABR1SGR9</accession>
<sequence length="591" mass="65618">MELPFLDLGASRPSLLVVAAAFASIAVLYLLYYTALPKPIPGIPYHEASSRRLFGDVPAMMAHIRNEDGTFITYLEQTLQKLNAPMVQVFIKPWSRPLLILGDFPEARDIMMRRTAEFDRSTSSGDLVRGLGPSHHIHLKTSPAWRAQRRLIQDLMSAGFLHHVAGPVMYQNVLLMVDLWRIKSRLAGGRPWAASEDVDHVAVDSVLSFAFGEDFGRRHSATRGALDAITANSSTSKQLSKSPSGMDEPVTFDTVPADDVVNASLELVAAVEDVQGSPFPDLKWWWVNNKPRIKRATQIKEKYIRDEVADAVRRLKSSTGEEFVKSAVDHMVFRESKISEKEGRKPDFFSRVVMDEVFGFIVAGNDTSSTSLSWGLKYLADNATAQFKLRKALETSFGRAAAAGGQPTIQDITESQIPYLDAVIEETLRCSATVPVVDRQASTDTELLGHRVPKGSVVTCLVTGPSMMSPAFEIDEKRRTVDASKPDRPVRAWDPDGMALFQPERWLVGQDGAFDPLAGPQLAFGLGTRQCYGKRLAYLEMRTLITLVVWNFELLPCPPALSGSKPILIMTNRPKDCYVRLREVKRGTENL</sequence>
<dbReference type="EMBL" id="JAQQWI010000006">
    <property type="protein sequence ID" value="KAK8033525.1"/>
    <property type="molecule type" value="Genomic_DNA"/>
</dbReference>
<keyword evidence="4" id="KW-0479">Metal-binding</keyword>
<evidence type="ECO:0000256" key="5">
    <source>
        <dbReference type="ARBA" id="ARBA00023004"/>
    </source>
</evidence>
<keyword evidence="7" id="KW-1133">Transmembrane helix</keyword>
<comment type="similarity">
    <text evidence="2">Belongs to the cytochrome P450 family.</text>
</comment>
<reference evidence="8 9" key="1">
    <citation type="submission" date="2023-01" db="EMBL/GenBank/DDBJ databases">
        <title>Analysis of 21 Apiospora genomes using comparative genomics revels a genus with tremendous synthesis potential of carbohydrate active enzymes and secondary metabolites.</title>
        <authorList>
            <person name="Sorensen T."/>
        </authorList>
    </citation>
    <scope>NUCLEOTIDE SEQUENCE [LARGE SCALE GENOMIC DNA]</scope>
    <source>
        <strain evidence="8 9">CBS 20057</strain>
    </source>
</reference>
<keyword evidence="3" id="KW-0349">Heme</keyword>
<dbReference type="PANTHER" id="PTHR24305">
    <property type="entry name" value="CYTOCHROME P450"/>
    <property type="match status" value="1"/>
</dbReference>
<dbReference type="InterPro" id="IPR036396">
    <property type="entry name" value="Cyt_P450_sf"/>
</dbReference>
<evidence type="ECO:0000256" key="4">
    <source>
        <dbReference type="ARBA" id="ARBA00022723"/>
    </source>
</evidence>
<keyword evidence="7" id="KW-0812">Transmembrane</keyword>
<dbReference type="PRINTS" id="PR00465">
    <property type="entry name" value="EP450IV"/>
</dbReference>
<keyword evidence="6" id="KW-0560">Oxidoreductase</keyword>
<evidence type="ECO:0000256" key="6">
    <source>
        <dbReference type="ARBA" id="ARBA00023033"/>
    </source>
</evidence>
<keyword evidence="5" id="KW-0408">Iron</keyword>
<keyword evidence="9" id="KW-1185">Reference proteome</keyword>
<dbReference type="SUPFAM" id="SSF48264">
    <property type="entry name" value="Cytochrome P450"/>
    <property type="match status" value="1"/>
</dbReference>
<evidence type="ECO:0000313" key="8">
    <source>
        <dbReference type="EMBL" id="KAK8033525.1"/>
    </source>
</evidence>
<dbReference type="InterPro" id="IPR050121">
    <property type="entry name" value="Cytochrome_P450_monoxygenase"/>
</dbReference>
<keyword evidence="7" id="KW-0472">Membrane</keyword>
<feature type="transmembrane region" description="Helical" evidence="7">
    <location>
        <begin position="15"/>
        <end position="35"/>
    </location>
</feature>
<evidence type="ECO:0000256" key="3">
    <source>
        <dbReference type="ARBA" id="ARBA00022617"/>
    </source>
</evidence>
<dbReference type="PANTHER" id="PTHR24305:SF232">
    <property type="entry name" value="P450, PUTATIVE (EUROFUNG)-RELATED"/>
    <property type="match status" value="1"/>
</dbReference>